<dbReference type="Gene3D" id="3.40.50.1110">
    <property type="entry name" value="SGNH hydrolase"/>
    <property type="match status" value="1"/>
</dbReference>
<evidence type="ECO:0000313" key="2">
    <source>
        <dbReference type="Proteomes" id="UP000000343"/>
    </source>
</evidence>
<evidence type="ECO:0008006" key="3">
    <source>
        <dbReference type="Google" id="ProtNLM"/>
    </source>
</evidence>
<dbReference type="AlphaFoldDB" id="E8X1A8"/>
<proteinExistence type="predicted"/>
<dbReference type="eggNOG" id="COG2755">
    <property type="taxonomic scope" value="Bacteria"/>
</dbReference>
<gene>
    <name evidence="1" type="ordered locus">AciX9_2017</name>
</gene>
<dbReference type="EMBL" id="CP002480">
    <property type="protein sequence ID" value="ADW69062.1"/>
    <property type="molecule type" value="Genomic_DNA"/>
</dbReference>
<keyword evidence="2" id="KW-1185">Reference proteome</keyword>
<dbReference type="Proteomes" id="UP000000343">
    <property type="component" value="Chromosome"/>
</dbReference>
<dbReference type="PaxDb" id="1198114-AciX9_2017"/>
<dbReference type="InterPro" id="IPR036514">
    <property type="entry name" value="SGNH_hydro_sf"/>
</dbReference>
<dbReference type="RefSeq" id="WP_013580380.1">
    <property type="nucleotide sequence ID" value="NC_015064.1"/>
</dbReference>
<dbReference type="GO" id="GO:0016788">
    <property type="term" value="F:hydrolase activity, acting on ester bonds"/>
    <property type="evidence" value="ECO:0007669"/>
    <property type="project" value="UniProtKB-ARBA"/>
</dbReference>
<dbReference type="HOGENOM" id="CLU_986140_0_0_0"/>
<dbReference type="KEGG" id="acm:AciX9_2017"/>
<sequence length="282" mass="29145">MQFDSGTYDPASVVIVLGGTLPSGYVSAGYLTKSAAQELFTQSGMNGKKWGVFGDSCTGRASLLSTWQTAVTQRTGMTQVFQDGISGRAYGVATADPNTGTAGAIHGIFSHYGGGNGSGACDTSGISNAQEITFGCTAGNTLAQTVAGLDVLLVVLGPNDAGALASGALTLGNFGDTLTSVTQYGYVQNALTVLSSANPTMRLLVVGNPYTSNGGRADNLLIDTCLETQCAALGIPFLSMYKKYGLNEQTLTSMTQDSVHWTIAAYAERYGPMVVDFILANC</sequence>
<name>E8X1A8_GRATM</name>
<reference evidence="2" key="1">
    <citation type="submission" date="2011-01" db="EMBL/GenBank/DDBJ databases">
        <title>Complete sequence of chromosome of Acidobacterium sp. MP5ACTX9.</title>
        <authorList>
            <consortium name="US DOE Joint Genome Institute"/>
            <person name="Lucas S."/>
            <person name="Copeland A."/>
            <person name="Lapidus A."/>
            <person name="Cheng J.-F."/>
            <person name="Goodwin L."/>
            <person name="Pitluck S."/>
            <person name="Teshima H."/>
            <person name="Detter J.C."/>
            <person name="Han C."/>
            <person name="Tapia R."/>
            <person name="Land M."/>
            <person name="Hauser L."/>
            <person name="Kyrpides N."/>
            <person name="Ivanova N."/>
            <person name="Ovchinnikova G."/>
            <person name="Pagani I."/>
            <person name="Rawat S.R."/>
            <person name="Mannisto M."/>
            <person name="Haggblom M.M."/>
            <person name="Woyke T."/>
        </authorList>
    </citation>
    <scope>NUCLEOTIDE SEQUENCE [LARGE SCALE GENOMIC DNA]</scope>
    <source>
        <strain evidence="2">MP5ACTX9</strain>
    </source>
</reference>
<protein>
    <recommendedName>
        <fullName evidence="3">SGNH hydrolase-type esterase domain-containing protein</fullName>
    </recommendedName>
</protein>
<organism evidence="2">
    <name type="scientific">Granulicella tundricola (strain ATCC BAA-1859 / DSM 23138 / MP5ACTX9)</name>
    <dbReference type="NCBI Taxonomy" id="1198114"/>
    <lineage>
        <taxon>Bacteria</taxon>
        <taxon>Pseudomonadati</taxon>
        <taxon>Acidobacteriota</taxon>
        <taxon>Terriglobia</taxon>
        <taxon>Terriglobales</taxon>
        <taxon>Acidobacteriaceae</taxon>
        <taxon>Granulicella</taxon>
    </lineage>
</organism>
<dbReference type="SUPFAM" id="SSF52266">
    <property type="entry name" value="SGNH hydrolase"/>
    <property type="match status" value="1"/>
</dbReference>
<accession>E8X1A8</accession>
<evidence type="ECO:0000313" key="1">
    <source>
        <dbReference type="EMBL" id="ADW69062.1"/>
    </source>
</evidence>